<proteinExistence type="predicted"/>
<dbReference type="EMBL" id="JBHMFI010000001">
    <property type="protein sequence ID" value="MFB9070298.1"/>
    <property type="molecule type" value="Genomic_DNA"/>
</dbReference>
<sequence length="51" mass="5981">MTGKTSHRDFQREMTLVHVRWERPIGIFPGVFWPVRSVPARSHQNPLPDGR</sequence>
<comment type="caution">
    <text evidence="1">The sequence shown here is derived from an EMBL/GenBank/DDBJ whole genome shotgun (WGS) entry which is preliminary data.</text>
</comment>
<organism evidence="1 2">
    <name type="scientific">Citricoccus parietis</name>
    <dbReference type="NCBI Taxonomy" id="592307"/>
    <lineage>
        <taxon>Bacteria</taxon>
        <taxon>Bacillati</taxon>
        <taxon>Actinomycetota</taxon>
        <taxon>Actinomycetes</taxon>
        <taxon>Micrococcales</taxon>
        <taxon>Micrococcaceae</taxon>
        <taxon>Citricoccus</taxon>
    </lineage>
</organism>
<dbReference type="Proteomes" id="UP001589575">
    <property type="component" value="Unassembled WGS sequence"/>
</dbReference>
<name>A0ABV5FUD6_9MICC</name>
<gene>
    <name evidence="1" type="ORF">ACFFX0_03505</name>
</gene>
<keyword evidence="2" id="KW-1185">Reference proteome</keyword>
<protein>
    <submittedName>
        <fullName evidence="1">Uncharacterized protein</fullName>
    </submittedName>
</protein>
<evidence type="ECO:0000313" key="2">
    <source>
        <dbReference type="Proteomes" id="UP001589575"/>
    </source>
</evidence>
<evidence type="ECO:0000313" key="1">
    <source>
        <dbReference type="EMBL" id="MFB9070298.1"/>
    </source>
</evidence>
<reference evidence="1 2" key="1">
    <citation type="submission" date="2024-09" db="EMBL/GenBank/DDBJ databases">
        <authorList>
            <person name="Sun Q."/>
            <person name="Mori K."/>
        </authorList>
    </citation>
    <scope>NUCLEOTIDE SEQUENCE [LARGE SCALE GENOMIC DNA]</scope>
    <source>
        <strain evidence="1 2">CCM 7609</strain>
    </source>
</reference>
<accession>A0ABV5FUD6</accession>